<evidence type="ECO:0000256" key="1">
    <source>
        <dbReference type="SAM" id="MobiDB-lite"/>
    </source>
</evidence>
<name>A0AAD7AUT2_9AGAR</name>
<evidence type="ECO:0000313" key="2">
    <source>
        <dbReference type="EMBL" id="KAJ7368115.1"/>
    </source>
</evidence>
<dbReference type="AlphaFoldDB" id="A0AAD7AUT2"/>
<accession>A0AAD7AUT2</accession>
<feature type="region of interest" description="Disordered" evidence="1">
    <location>
        <begin position="366"/>
        <end position="385"/>
    </location>
</feature>
<dbReference type="EMBL" id="JARIHO010000001">
    <property type="protein sequence ID" value="KAJ7368115.1"/>
    <property type="molecule type" value="Genomic_DNA"/>
</dbReference>
<comment type="caution">
    <text evidence="2">The sequence shown here is derived from an EMBL/GenBank/DDBJ whole genome shotgun (WGS) entry which is preliminary data.</text>
</comment>
<feature type="region of interest" description="Disordered" evidence="1">
    <location>
        <begin position="425"/>
        <end position="449"/>
    </location>
</feature>
<protein>
    <submittedName>
        <fullName evidence="2">Uncharacterized protein</fullName>
    </submittedName>
</protein>
<proteinExistence type="predicted"/>
<gene>
    <name evidence="2" type="ORF">DFH08DRAFT_1070879</name>
</gene>
<sequence>MPRILPRLLKLPLQGNFPFPSTKAPKTPPKPVPPLHSVLPADHPRSVLLSPGNIITNSHDYVHHKATAPIPRAHRRKLSRKKYVSNTSGSREMSAQEAVWWSSPYLRMLASPLRQCFLSERYLPADFMIRLGAMRVPLHLQQNRKNTTKILFPDGLQHPRFKRRKVGHGTYIMCWREALAILDRPMRFKRLGASPPPRLGEYITHLLRLRVLQELQLLVKHLEALYRTRTGPAPARAPILRRLTRAEWGRLRTTGILPYPGALAVLVVPPVNRDPTSKQRPPATGAMSDHPPTDDASSPPKRELPPLSVLHPTRVRPSATATPSAVSHVKPLSDLEFWEQTRQKRTAAERDATASIFDAIGDAMSRHESAEEEGDELDDRVPPHTEERVPLYNGVALFPGRVQRARLHTLLTRILGVEARWRFSAASQEEKDGEDTSTGRARGKGDNKGSHAFLVCASDEVDIAPLGIALWRIRMWEGGGWRMRSLTEPEGDEEEGWPWVEQVR</sequence>
<reference evidence="2" key="1">
    <citation type="submission" date="2023-03" db="EMBL/GenBank/DDBJ databases">
        <title>Massive genome expansion in bonnet fungi (Mycena s.s.) driven by repeated elements and novel gene families across ecological guilds.</title>
        <authorList>
            <consortium name="Lawrence Berkeley National Laboratory"/>
            <person name="Harder C.B."/>
            <person name="Miyauchi S."/>
            <person name="Viragh M."/>
            <person name="Kuo A."/>
            <person name="Thoen E."/>
            <person name="Andreopoulos B."/>
            <person name="Lu D."/>
            <person name="Skrede I."/>
            <person name="Drula E."/>
            <person name="Henrissat B."/>
            <person name="Morin E."/>
            <person name="Kohler A."/>
            <person name="Barry K."/>
            <person name="LaButti K."/>
            <person name="Morin E."/>
            <person name="Salamov A."/>
            <person name="Lipzen A."/>
            <person name="Mereny Z."/>
            <person name="Hegedus B."/>
            <person name="Baldrian P."/>
            <person name="Stursova M."/>
            <person name="Weitz H."/>
            <person name="Taylor A."/>
            <person name="Grigoriev I.V."/>
            <person name="Nagy L.G."/>
            <person name="Martin F."/>
            <person name="Kauserud H."/>
        </authorList>
    </citation>
    <scope>NUCLEOTIDE SEQUENCE</scope>
    <source>
        <strain evidence="2">CBHHK002</strain>
    </source>
</reference>
<evidence type="ECO:0000313" key="3">
    <source>
        <dbReference type="Proteomes" id="UP001218218"/>
    </source>
</evidence>
<keyword evidence="3" id="KW-1185">Reference proteome</keyword>
<organism evidence="2 3">
    <name type="scientific">Mycena albidolilacea</name>
    <dbReference type="NCBI Taxonomy" id="1033008"/>
    <lineage>
        <taxon>Eukaryota</taxon>
        <taxon>Fungi</taxon>
        <taxon>Dikarya</taxon>
        <taxon>Basidiomycota</taxon>
        <taxon>Agaricomycotina</taxon>
        <taxon>Agaricomycetes</taxon>
        <taxon>Agaricomycetidae</taxon>
        <taxon>Agaricales</taxon>
        <taxon>Marasmiineae</taxon>
        <taxon>Mycenaceae</taxon>
        <taxon>Mycena</taxon>
    </lineage>
</organism>
<dbReference type="Proteomes" id="UP001218218">
    <property type="component" value="Unassembled WGS sequence"/>
</dbReference>
<feature type="region of interest" description="Disordered" evidence="1">
    <location>
        <begin position="270"/>
        <end position="327"/>
    </location>
</feature>